<proteinExistence type="predicted"/>
<sequence length="245" mass="28655">MKYYILIFFFLINTFSFSQNIDFIKIVSEQLGLDKSKIKRELFTYKTIPNNQSETIVVIPEISNEDEDDYFFELNSYILIVDSETGKIKNQYYESSKTNNWTSDAVVLSEIIIDTAPYQISKEKRAFGIRVNYYGMSKANPYSNTTISLFIKSKNKLKKILDNYDVMDYGGEWDTNCAGEFKNEKKILIISSNKTNGYYDILVKNKITTIKNFENENGDCDYEEKRTSQSIRLKYNGEKYKKNVL</sequence>
<keyword evidence="2" id="KW-1185">Reference proteome</keyword>
<dbReference type="STRING" id="579105.SAMN04488096_1013"/>
<reference evidence="1 2" key="1">
    <citation type="submission" date="2016-11" db="EMBL/GenBank/DDBJ databases">
        <authorList>
            <person name="Jaros S."/>
            <person name="Januszkiewicz K."/>
            <person name="Wedrychowicz H."/>
        </authorList>
    </citation>
    <scope>NUCLEOTIDE SEQUENCE [LARGE SCALE GENOMIC DNA]</scope>
    <source>
        <strain evidence="1 2">DSM 21425</strain>
    </source>
</reference>
<evidence type="ECO:0000313" key="2">
    <source>
        <dbReference type="Proteomes" id="UP000184225"/>
    </source>
</evidence>
<gene>
    <name evidence="1" type="ORF">SAMN04488096_1013</name>
</gene>
<dbReference type="RefSeq" id="WP_073146972.1">
    <property type="nucleotide sequence ID" value="NZ_FQYY01000001.1"/>
</dbReference>
<dbReference type="EMBL" id="FQYY01000001">
    <property type="protein sequence ID" value="SHI30257.1"/>
    <property type="molecule type" value="Genomic_DNA"/>
</dbReference>
<protein>
    <submittedName>
        <fullName evidence="1">Uncharacterized protein</fullName>
    </submittedName>
</protein>
<evidence type="ECO:0000313" key="1">
    <source>
        <dbReference type="EMBL" id="SHI30257.1"/>
    </source>
</evidence>
<name>A0A1M6A183_9FLAO</name>
<dbReference type="AlphaFoldDB" id="A0A1M6A183"/>
<organism evidence="1 2">
    <name type="scientific">Mesonia phycicola</name>
    <dbReference type="NCBI Taxonomy" id="579105"/>
    <lineage>
        <taxon>Bacteria</taxon>
        <taxon>Pseudomonadati</taxon>
        <taxon>Bacteroidota</taxon>
        <taxon>Flavobacteriia</taxon>
        <taxon>Flavobacteriales</taxon>
        <taxon>Flavobacteriaceae</taxon>
        <taxon>Mesonia</taxon>
    </lineage>
</organism>
<dbReference type="OrthoDB" id="1187902at2"/>
<accession>A0A1M6A183</accession>
<dbReference type="Proteomes" id="UP000184225">
    <property type="component" value="Unassembled WGS sequence"/>
</dbReference>